<comment type="caution">
    <text evidence="1">The sequence shown here is derived from an EMBL/GenBank/DDBJ whole genome shotgun (WGS) entry which is preliminary data.</text>
</comment>
<reference evidence="1 2" key="1">
    <citation type="submission" date="2020-03" db="EMBL/GenBank/DDBJ databases">
        <title>Genomic Encyclopedia of Type Strains, Phase IV (KMG-IV): sequencing the most valuable type-strain genomes for metagenomic binning, comparative biology and taxonomic classification.</title>
        <authorList>
            <person name="Goeker M."/>
        </authorList>
    </citation>
    <scope>NUCLEOTIDE SEQUENCE [LARGE SCALE GENOMIC DNA]</scope>
    <source>
        <strain evidence="1 2">DSM 19867</strain>
    </source>
</reference>
<dbReference type="RefSeq" id="WP_167080727.1">
    <property type="nucleotide sequence ID" value="NZ_BAAADC010000001.1"/>
</dbReference>
<protein>
    <submittedName>
        <fullName evidence="1">Uncharacterized protein</fullName>
    </submittedName>
</protein>
<sequence>MEVHTVRADNVLQLAQSFRDRVTKTGDARYNHIMLLTAIELEVLAERLLRRRCTEPEPCDYVS</sequence>
<organism evidence="1 2">
    <name type="scientific">Rhizomicrobium palustre</name>
    <dbReference type="NCBI Taxonomy" id="189966"/>
    <lineage>
        <taxon>Bacteria</taxon>
        <taxon>Pseudomonadati</taxon>
        <taxon>Pseudomonadota</taxon>
        <taxon>Alphaproteobacteria</taxon>
        <taxon>Micropepsales</taxon>
        <taxon>Micropepsaceae</taxon>
        <taxon>Rhizomicrobium</taxon>
    </lineage>
</organism>
<proteinExistence type="predicted"/>
<name>A0A846MUT2_9PROT</name>
<accession>A0A846MUT2</accession>
<gene>
    <name evidence="1" type="ORF">FHS83_000596</name>
</gene>
<evidence type="ECO:0000313" key="2">
    <source>
        <dbReference type="Proteomes" id="UP000570514"/>
    </source>
</evidence>
<dbReference type="EMBL" id="JAASRM010000001">
    <property type="protein sequence ID" value="NIK87278.1"/>
    <property type="molecule type" value="Genomic_DNA"/>
</dbReference>
<dbReference type="AlphaFoldDB" id="A0A846MUT2"/>
<keyword evidence="2" id="KW-1185">Reference proteome</keyword>
<dbReference type="Proteomes" id="UP000570514">
    <property type="component" value="Unassembled WGS sequence"/>
</dbReference>
<evidence type="ECO:0000313" key="1">
    <source>
        <dbReference type="EMBL" id="NIK87278.1"/>
    </source>
</evidence>